<evidence type="ECO:0008006" key="4">
    <source>
        <dbReference type="Google" id="ProtNLM"/>
    </source>
</evidence>
<dbReference type="RefSeq" id="XP_022459021.1">
    <property type="nucleotide sequence ID" value="XM_022603302.1"/>
</dbReference>
<evidence type="ECO:0000313" key="2">
    <source>
        <dbReference type="EMBL" id="CDK27025.1"/>
    </source>
</evidence>
<dbReference type="InterPro" id="IPR013950">
    <property type="entry name" value="Mis14/Nsl1"/>
</dbReference>
<proteinExistence type="predicted"/>
<gene>
    <name evidence="2" type="ORF">KUCA_T00003002001</name>
</gene>
<dbReference type="AlphaFoldDB" id="W6MW89"/>
<accession>W6MW89</accession>
<evidence type="ECO:0000313" key="3">
    <source>
        <dbReference type="Proteomes" id="UP000019384"/>
    </source>
</evidence>
<reference evidence="2" key="2">
    <citation type="submission" date="2014-02" db="EMBL/GenBank/DDBJ databases">
        <title>Complete DNA sequence of /Kuraishia capsulata/ illustrates novel genomic features among budding yeasts (/Saccharomycotina/).</title>
        <authorList>
            <person name="Morales L."/>
            <person name="Noel B."/>
            <person name="Porcel B."/>
            <person name="Marcet-Houben M."/>
            <person name="Hullo M-F."/>
            <person name="Sacerdot C."/>
            <person name="Tekaia F."/>
            <person name="Leh-Louis V."/>
            <person name="Despons L."/>
            <person name="Khanna V."/>
            <person name="Aury J-M."/>
            <person name="Barbe V."/>
            <person name="Couloux A."/>
            <person name="Labadie K."/>
            <person name="Pelletier E."/>
            <person name="Souciet J-L."/>
            <person name="Boekhout T."/>
            <person name="Gabaldon T."/>
            <person name="Wincker P."/>
            <person name="Dujon B."/>
        </authorList>
    </citation>
    <scope>NUCLEOTIDE SEQUENCE</scope>
    <source>
        <strain evidence="2">CBS 1993</strain>
    </source>
</reference>
<dbReference type="OrthoDB" id="2135762at2759"/>
<dbReference type="Proteomes" id="UP000019384">
    <property type="component" value="Unassembled WGS sequence"/>
</dbReference>
<dbReference type="GeneID" id="34520409"/>
<dbReference type="GO" id="GO:0000776">
    <property type="term" value="C:kinetochore"/>
    <property type="evidence" value="ECO:0007669"/>
    <property type="project" value="InterPro"/>
</dbReference>
<organism evidence="2 3">
    <name type="scientific">Kuraishia capsulata CBS 1993</name>
    <dbReference type="NCBI Taxonomy" id="1382522"/>
    <lineage>
        <taxon>Eukaryota</taxon>
        <taxon>Fungi</taxon>
        <taxon>Dikarya</taxon>
        <taxon>Ascomycota</taxon>
        <taxon>Saccharomycotina</taxon>
        <taxon>Pichiomycetes</taxon>
        <taxon>Pichiales</taxon>
        <taxon>Pichiaceae</taxon>
        <taxon>Kuraishia</taxon>
    </lineage>
</organism>
<reference evidence="2" key="1">
    <citation type="submission" date="2013-12" db="EMBL/GenBank/DDBJ databases">
        <authorList>
            <person name="Genoscope - CEA"/>
        </authorList>
    </citation>
    <scope>NUCLEOTIDE SEQUENCE</scope>
    <source>
        <strain evidence="2">CBS 1993</strain>
    </source>
</reference>
<dbReference type="GO" id="GO:0000070">
    <property type="term" value="P:mitotic sister chromatid segregation"/>
    <property type="evidence" value="ECO:0007669"/>
    <property type="project" value="InterPro"/>
</dbReference>
<dbReference type="STRING" id="1382522.W6MW89"/>
<dbReference type="HOGENOM" id="CLU_1305046_0_0_1"/>
<keyword evidence="3" id="KW-1185">Reference proteome</keyword>
<feature type="coiled-coil region" evidence="1">
    <location>
        <begin position="169"/>
        <end position="203"/>
    </location>
</feature>
<keyword evidence="1" id="KW-0175">Coiled coil</keyword>
<name>W6MW89_9ASCO</name>
<evidence type="ECO:0000256" key="1">
    <source>
        <dbReference type="SAM" id="Coils"/>
    </source>
</evidence>
<dbReference type="EMBL" id="HG793127">
    <property type="protein sequence ID" value="CDK27025.1"/>
    <property type="molecule type" value="Genomic_DNA"/>
</dbReference>
<sequence>MSSHKPKKIQLRLDDVKYLHSHAVAAGHRHTDAKVPDSDYVLNRQVKNLVDEFINETFENARRSMVIAEDSAKQQKGLADLMSESDTRVEPIDFALEKRMREMYSSVEEQVLKVTKLRKTMPSEIAARGQEQLRRVDELQQQANDDMGIKISAEEALDEDSAEKVIPNASEWKSAFEEALNNLEKLKKEAPEVASKMNKLEKIVEVIEARK</sequence>
<dbReference type="Pfam" id="PF08641">
    <property type="entry name" value="Mis14"/>
    <property type="match status" value="1"/>
</dbReference>
<protein>
    <recommendedName>
        <fullName evidence="4">Kinetochore protein mis14</fullName>
    </recommendedName>
</protein>